<name>A0AAV5VQG7_9BILA</name>
<dbReference type="PANTHER" id="PTHR11567:SF187">
    <property type="entry name" value="2,3-BISPHOSPHOGLYCERATE 3-PHOSPHATASE"/>
    <property type="match status" value="1"/>
</dbReference>
<sequence>SIMRELAYLVLLAICIRIIICHVPSLENGLENDEKPTESGSSPLAAELCQFLELKETGSEGVVDKKKYKLKGMTVVFRHGERSGCVRDDLSKHQDCAPFRDKDRKRFEVYTKVIDSPEFARFLKVDKEFKQYPLSPLKSECSPGNLTAEGALQLSKLGKQLRRAYKETELYNERNRLDVKVVVSPFRRTFQSSVALLSSFLFPMKKHVDEVRVEYSNETFHCADKFCV</sequence>
<protein>
    <recommendedName>
        <fullName evidence="5">Phosphatase</fullName>
    </recommendedName>
</protein>
<dbReference type="InterPro" id="IPR050645">
    <property type="entry name" value="Histidine_acid_phosphatase"/>
</dbReference>
<evidence type="ECO:0000313" key="4">
    <source>
        <dbReference type="Proteomes" id="UP001432322"/>
    </source>
</evidence>
<dbReference type="Gene3D" id="3.40.50.1240">
    <property type="entry name" value="Phosphoglycerate mutase-like"/>
    <property type="match status" value="1"/>
</dbReference>
<dbReference type="InterPro" id="IPR029033">
    <property type="entry name" value="His_PPase_superfam"/>
</dbReference>
<evidence type="ECO:0008006" key="5">
    <source>
        <dbReference type="Google" id="ProtNLM"/>
    </source>
</evidence>
<comment type="caution">
    <text evidence="3">The sequence shown here is derived from an EMBL/GenBank/DDBJ whole genome shotgun (WGS) entry which is preliminary data.</text>
</comment>
<dbReference type="Pfam" id="PF00328">
    <property type="entry name" value="His_Phos_2"/>
    <property type="match status" value="1"/>
</dbReference>
<dbReference type="AlphaFoldDB" id="A0AAV5VQG7"/>
<keyword evidence="2" id="KW-0732">Signal</keyword>
<dbReference type="PANTHER" id="PTHR11567">
    <property type="entry name" value="ACID PHOSPHATASE-RELATED"/>
    <property type="match status" value="1"/>
</dbReference>
<gene>
    <name evidence="3" type="ORF">PFISCL1PPCAC_11589</name>
</gene>
<organism evidence="3 4">
    <name type="scientific">Pristionchus fissidentatus</name>
    <dbReference type="NCBI Taxonomy" id="1538716"/>
    <lineage>
        <taxon>Eukaryota</taxon>
        <taxon>Metazoa</taxon>
        <taxon>Ecdysozoa</taxon>
        <taxon>Nematoda</taxon>
        <taxon>Chromadorea</taxon>
        <taxon>Rhabditida</taxon>
        <taxon>Rhabditina</taxon>
        <taxon>Diplogasteromorpha</taxon>
        <taxon>Diplogasteroidea</taxon>
        <taxon>Neodiplogasteridae</taxon>
        <taxon>Pristionchus</taxon>
    </lineage>
</organism>
<accession>A0AAV5VQG7</accession>
<feature type="chain" id="PRO_5043461945" description="Phosphatase" evidence="2">
    <location>
        <begin position="22"/>
        <end position="228"/>
    </location>
</feature>
<reference evidence="3" key="1">
    <citation type="submission" date="2023-10" db="EMBL/GenBank/DDBJ databases">
        <title>Genome assembly of Pristionchus species.</title>
        <authorList>
            <person name="Yoshida K."/>
            <person name="Sommer R.J."/>
        </authorList>
    </citation>
    <scope>NUCLEOTIDE SEQUENCE</scope>
    <source>
        <strain evidence="3">RS5133</strain>
    </source>
</reference>
<keyword evidence="4" id="KW-1185">Reference proteome</keyword>
<comment type="similarity">
    <text evidence="1">Belongs to the histidine acid phosphatase family.</text>
</comment>
<dbReference type="Proteomes" id="UP001432322">
    <property type="component" value="Unassembled WGS sequence"/>
</dbReference>
<evidence type="ECO:0000256" key="1">
    <source>
        <dbReference type="ARBA" id="ARBA00005375"/>
    </source>
</evidence>
<feature type="non-terminal residue" evidence="3">
    <location>
        <position position="1"/>
    </location>
</feature>
<dbReference type="EMBL" id="BTSY01000003">
    <property type="protein sequence ID" value="GMT20292.1"/>
    <property type="molecule type" value="Genomic_DNA"/>
</dbReference>
<evidence type="ECO:0000256" key="2">
    <source>
        <dbReference type="SAM" id="SignalP"/>
    </source>
</evidence>
<proteinExistence type="inferred from homology"/>
<dbReference type="InterPro" id="IPR000560">
    <property type="entry name" value="His_Pase_clade-2"/>
</dbReference>
<feature type="signal peptide" evidence="2">
    <location>
        <begin position="1"/>
        <end position="21"/>
    </location>
</feature>
<evidence type="ECO:0000313" key="3">
    <source>
        <dbReference type="EMBL" id="GMT20292.1"/>
    </source>
</evidence>
<dbReference type="GO" id="GO:0016791">
    <property type="term" value="F:phosphatase activity"/>
    <property type="evidence" value="ECO:0007669"/>
    <property type="project" value="UniProtKB-ARBA"/>
</dbReference>
<dbReference type="SUPFAM" id="SSF53254">
    <property type="entry name" value="Phosphoglycerate mutase-like"/>
    <property type="match status" value="1"/>
</dbReference>